<organism evidence="3 4">
    <name type="scientific">Rhizobium grahamii CCGE 502</name>
    <dbReference type="NCBI Taxonomy" id="990285"/>
    <lineage>
        <taxon>Bacteria</taxon>
        <taxon>Pseudomonadati</taxon>
        <taxon>Pseudomonadota</taxon>
        <taxon>Alphaproteobacteria</taxon>
        <taxon>Hyphomicrobiales</taxon>
        <taxon>Rhizobiaceae</taxon>
        <taxon>Rhizobium/Agrobacterium group</taxon>
        <taxon>Rhizobium</taxon>
    </lineage>
</organism>
<feature type="domain" description="Terminase large subunit-like endonuclease" evidence="2">
    <location>
        <begin position="434"/>
        <end position="564"/>
    </location>
</feature>
<protein>
    <recommendedName>
        <fullName evidence="5">Terminase</fullName>
    </recommendedName>
</protein>
<evidence type="ECO:0000313" key="4">
    <source>
        <dbReference type="Proteomes" id="UP000014411"/>
    </source>
</evidence>
<dbReference type="EMBL" id="AEYE02000029">
    <property type="protein sequence ID" value="EPE95721.1"/>
    <property type="molecule type" value="Genomic_DNA"/>
</dbReference>
<dbReference type="HOGENOM" id="CLU_035790_0_0_5"/>
<dbReference type="eggNOG" id="COG4626">
    <property type="taxonomic scope" value="Bacteria"/>
</dbReference>
<reference evidence="3 4" key="1">
    <citation type="journal article" date="2012" name="J. Bacteriol.">
        <title>Genome sequence of Rhizobium grahamii CCGE502, a broad-host-range symbiont with low nodulation competitiveness in Phaseolus vulgaris.</title>
        <authorList>
            <person name="Althabegoiti M.J."/>
            <person name="Lozano L."/>
            <person name="Torres-Tejerizo G."/>
            <person name="Ormeno-Orrillo E."/>
            <person name="Rogel M.A."/>
            <person name="Gonzalez V."/>
            <person name="Martinez-Romero E."/>
        </authorList>
    </citation>
    <scope>NUCLEOTIDE SEQUENCE [LARGE SCALE GENOMIC DNA]</scope>
    <source>
        <strain evidence="3 4">CCGE 502</strain>
    </source>
</reference>
<evidence type="ECO:0000313" key="3">
    <source>
        <dbReference type="EMBL" id="EPE95721.1"/>
    </source>
</evidence>
<evidence type="ECO:0000259" key="1">
    <source>
        <dbReference type="Pfam" id="PF03354"/>
    </source>
</evidence>
<dbReference type="GO" id="GO:0004519">
    <property type="term" value="F:endonuclease activity"/>
    <property type="evidence" value="ECO:0007669"/>
    <property type="project" value="InterPro"/>
</dbReference>
<dbReference type="Pfam" id="PF03354">
    <property type="entry name" value="TerL_ATPase"/>
    <property type="match status" value="1"/>
</dbReference>
<evidence type="ECO:0000259" key="2">
    <source>
        <dbReference type="Pfam" id="PF20441"/>
    </source>
</evidence>
<proteinExistence type="predicted"/>
<dbReference type="InterPro" id="IPR046462">
    <property type="entry name" value="TerL_nuclease"/>
</dbReference>
<dbReference type="InterPro" id="IPR005021">
    <property type="entry name" value="Terminase_largesu-like"/>
</dbReference>
<dbReference type="InterPro" id="IPR027417">
    <property type="entry name" value="P-loop_NTPase"/>
</dbReference>
<dbReference type="STRING" id="990285.RGCCGE502_22765"/>
<gene>
    <name evidence="3" type="ORF">RGCCGE502_22765</name>
</gene>
<dbReference type="Gene3D" id="3.40.50.300">
    <property type="entry name" value="P-loop containing nucleotide triphosphate hydrolases"/>
    <property type="match status" value="1"/>
</dbReference>
<dbReference type="AlphaFoldDB" id="S3HR48"/>
<dbReference type="PANTHER" id="PTHR41287">
    <property type="match status" value="1"/>
</dbReference>
<dbReference type="Pfam" id="PF20441">
    <property type="entry name" value="TerL_nuclease"/>
    <property type="match status" value="1"/>
</dbReference>
<keyword evidence="4" id="KW-1185">Reference proteome</keyword>
<dbReference type="Proteomes" id="UP000014411">
    <property type="component" value="Unassembled WGS sequence"/>
</dbReference>
<name>S3HR48_9HYPH</name>
<comment type="caution">
    <text evidence="3">The sequence shown here is derived from an EMBL/GenBank/DDBJ whole genome shotgun (WGS) entry which is preliminary data.</text>
</comment>
<sequence length="589" mass="65246">MKWSTACLDWEDRIVNRRSLIAFDPLFPDEAEAALEVFKSLRIVDVAGQPTFGEACGEYVFDFVRAIFGAYDAETGQRLIEEFFLLISKKNIKSTLAAGIMLTALIRNWRHSAELLILAPTQEIAGNSFNPAADMVDADPELKEFLDVNRNLKKITHLRTKAVLKVISADSKTSSGKKAAFVLIEELWLFGKQAGAGSMLQEATGGLISRPEGFVIYITTQADEPPAGVFREKLDYFRKVRDGKIDDPRSLPVLYEFPDQLVEDRAYLDPKNFYITNPNMGRSVRQDWLERKFDKVQAGDDEEGDTIQSFLAKHLNVEIGMRHRANRWEGAPLWIGGADNILSKLPHIEAFHKILRRCECLTVGIDGGGLDDLFGFSIVGREPGEIEVDIEVDGVKRKAFMKRWLGWSHAYCDEDVLRIRKKIAPKLLDLKGSGHLTIVSDGLSDMGEIVERINQIKMANKLGGVAVDPAGIGDLIDALAEIDVTIDNGLLIGAPQGIGMMNALKTTGRRLKSGLFRHAGGPLMEWCISNLKIEPTATAIRATKQTAGDAKIDPAMAMFNAVTLMSRNPEPFRLESLNDFLSNPVMVGA</sequence>
<dbReference type="RefSeq" id="WP_016556503.1">
    <property type="nucleotide sequence ID" value="NZ_AEYE02000029.1"/>
</dbReference>
<evidence type="ECO:0008006" key="5">
    <source>
        <dbReference type="Google" id="ProtNLM"/>
    </source>
</evidence>
<dbReference type="InterPro" id="IPR046461">
    <property type="entry name" value="TerL_ATPase"/>
</dbReference>
<accession>S3HR48</accession>
<dbReference type="PANTHER" id="PTHR41287:SF1">
    <property type="entry name" value="PROTEIN YMFN"/>
    <property type="match status" value="1"/>
</dbReference>
<feature type="domain" description="Terminase large subunit-like ATPase" evidence="1">
    <location>
        <begin position="67"/>
        <end position="235"/>
    </location>
</feature>